<dbReference type="FunFam" id="3.40.850.10:FF:000036">
    <property type="entry name" value="Kinesin-like protein"/>
    <property type="match status" value="1"/>
</dbReference>
<keyword evidence="18" id="KW-1185">Reference proteome</keyword>
<dbReference type="GO" id="GO:0005876">
    <property type="term" value="C:spindle microtubule"/>
    <property type="evidence" value="ECO:0007669"/>
    <property type="project" value="TreeGrafter"/>
</dbReference>
<evidence type="ECO:0000256" key="11">
    <source>
        <dbReference type="ARBA" id="ARBA00083079"/>
    </source>
</evidence>
<keyword evidence="8 14" id="KW-0175">Coiled coil</keyword>
<dbReference type="SUPFAM" id="SSF48371">
    <property type="entry name" value="ARM repeat"/>
    <property type="match status" value="1"/>
</dbReference>
<feature type="repeat" description="ARM" evidence="12">
    <location>
        <begin position="782"/>
        <end position="824"/>
    </location>
</feature>
<comment type="similarity">
    <text evidence="2">Belongs to the TRAFAC class myosin-kinesin ATPase superfamily. Kinesin family. Ungrouped subfamily.</text>
</comment>
<dbReference type="GO" id="GO:0005524">
    <property type="term" value="F:ATP binding"/>
    <property type="evidence" value="ECO:0007669"/>
    <property type="project" value="UniProtKB-UniRule"/>
</dbReference>
<feature type="binding site" evidence="13">
    <location>
        <begin position="165"/>
        <end position="172"/>
    </location>
    <ligand>
        <name>ATP</name>
        <dbReference type="ChEBI" id="CHEBI:30616"/>
    </ligand>
</feature>
<dbReference type="Pfam" id="PF00225">
    <property type="entry name" value="Kinesin"/>
    <property type="match status" value="1"/>
</dbReference>
<keyword evidence="7 13" id="KW-0067">ATP-binding</keyword>
<evidence type="ECO:0000256" key="6">
    <source>
        <dbReference type="ARBA" id="ARBA00022741"/>
    </source>
</evidence>
<accession>A0A176W2I2</accession>
<dbReference type="SUPFAM" id="SSF52540">
    <property type="entry name" value="P-loop containing nucleoside triphosphate hydrolases"/>
    <property type="match status" value="1"/>
</dbReference>
<feature type="domain" description="Kinesin motor" evidence="16">
    <location>
        <begin position="80"/>
        <end position="427"/>
    </location>
</feature>
<feature type="compositionally biased region" description="Polar residues" evidence="15">
    <location>
        <begin position="7"/>
        <end position="18"/>
    </location>
</feature>
<dbReference type="Pfam" id="PF00514">
    <property type="entry name" value="Arm"/>
    <property type="match status" value="1"/>
</dbReference>
<dbReference type="Gene3D" id="1.25.10.10">
    <property type="entry name" value="Leucine-rich Repeat Variant"/>
    <property type="match status" value="1"/>
</dbReference>
<dbReference type="Proteomes" id="UP000077202">
    <property type="component" value="Unassembled WGS sequence"/>
</dbReference>
<name>A0A176W2I2_MARPO</name>
<dbReference type="SMART" id="SM00185">
    <property type="entry name" value="ARM"/>
    <property type="match status" value="4"/>
</dbReference>
<dbReference type="Gene3D" id="3.40.850.10">
    <property type="entry name" value="Kinesin motor domain"/>
    <property type="match status" value="1"/>
</dbReference>
<dbReference type="GO" id="GO:0008574">
    <property type="term" value="F:plus-end-directed microtubule motor activity"/>
    <property type="evidence" value="ECO:0007669"/>
    <property type="project" value="TreeGrafter"/>
</dbReference>
<dbReference type="AlphaFoldDB" id="A0A176W2I2"/>
<dbReference type="PANTHER" id="PTHR47970:SF30">
    <property type="entry name" value="KINESIN-LIKE PROTEIN"/>
    <property type="match status" value="1"/>
</dbReference>
<evidence type="ECO:0000256" key="1">
    <source>
        <dbReference type="ARBA" id="ARBA00004245"/>
    </source>
</evidence>
<dbReference type="GO" id="GO:0090307">
    <property type="term" value="P:mitotic spindle assembly"/>
    <property type="evidence" value="ECO:0007669"/>
    <property type="project" value="TreeGrafter"/>
</dbReference>
<evidence type="ECO:0000259" key="16">
    <source>
        <dbReference type="PROSITE" id="PS50067"/>
    </source>
</evidence>
<organism evidence="17 18">
    <name type="scientific">Marchantia polymorpha subsp. ruderalis</name>
    <dbReference type="NCBI Taxonomy" id="1480154"/>
    <lineage>
        <taxon>Eukaryota</taxon>
        <taxon>Viridiplantae</taxon>
        <taxon>Streptophyta</taxon>
        <taxon>Embryophyta</taxon>
        <taxon>Marchantiophyta</taxon>
        <taxon>Marchantiopsida</taxon>
        <taxon>Marchantiidae</taxon>
        <taxon>Marchantiales</taxon>
        <taxon>Marchantiaceae</taxon>
        <taxon>Marchantia</taxon>
    </lineage>
</organism>
<feature type="region of interest" description="Disordered" evidence="15">
    <location>
        <begin position="1"/>
        <end position="81"/>
    </location>
</feature>
<evidence type="ECO:0000256" key="9">
    <source>
        <dbReference type="ARBA" id="ARBA00023175"/>
    </source>
</evidence>
<dbReference type="InterPro" id="IPR036961">
    <property type="entry name" value="Kinesin_motor_dom_sf"/>
</dbReference>
<keyword evidence="4" id="KW-0493">Microtubule</keyword>
<feature type="region of interest" description="Disordered" evidence="15">
    <location>
        <begin position="717"/>
        <end position="749"/>
    </location>
</feature>
<evidence type="ECO:0000256" key="14">
    <source>
        <dbReference type="SAM" id="Coils"/>
    </source>
</evidence>
<evidence type="ECO:0000256" key="7">
    <source>
        <dbReference type="ARBA" id="ARBA00022840"/>
    </source>
</evidence>
<proteinExistence type="inferred from homology"/>
<evidence type="ECO:0000256" key="2">
    <source>
        <dbReference type="ARBA" id="ARBA00010103"/>
    </source>
</evidence>
<dbReference type="InterPro" id="IPR019821">
    <property type="entry name" value="Kinesin_motor_CS"/>
</dbReference>
<sequence>MAFASSPHKNGTGLNARSTGRLDNRPGSVNSTIKPVTPPAPATASPPMRPKSASPSSSVNTGTRRGSGKNGSDNGGVPGRVRVAVRLRPRNGEEMVADMDFADCVELQPELKRLKLRKNNWDCETYQFDEILTETASQKRVYEVVAKPVVESVLEGYNGTVMAYGQTGTGKTFTLGRLGEEDTADRGIMVRAMEDILANVSSVDDTVTVSYLQLYMETVQDLLAPEKDNIAIVEDPKTGDVSVPSATHVELQDQRSFVRLLQAGEANRFAANTKLNTESSRSHAILLVNVRKVVKPKTGDRELIVLNENGGSPQVGKNIRAPTVRKSKLLIVDLAGSERVDKSGSEGHTLEEAKSINLSLTALGKCINALAENSPHVPIRDSKLTRMLRDSFGGTARTSLIVTIGPSPRHRGETASTIMFGQRAMKVENMVKLKEEFDYKSLCRRLETELDRLVAENERQVKARQDEEEENERKLEDTRECAAEAESKLAAAMESIEAERKKFQQDLAEAHQNLEKAEKELKNISQDYQHEKKERNSHAEKLKLQRDLTDAMQKHQKELTDEKQRQQKELADAIQNLELERGQRKRLEQELNQATQELNEATQHLHVKNESLEQGNEVLELKLLLEKETQLREELEQEIQTLKSQPPKLPNGIEVVFPTTVCLILFLSLLLGLFKAKHNEELLALRRRLDEELKHRERLEEEVRTLREQLTVLSDEGEESRKIIDKVGSGRSSEGSQSPSVHKPTSHMRDTINGQRATIAKLFEQGEGLFLLLLCFMVSSAVGLQKILSLLESEDVDVRVHAVKVVANLAAEEANQEKIVEAGGLGSLLMLLQSSEDETIRRVAAGAVANLAMNETNQELIMAQGGIGLLARTADDAEDPQTLRMVAGAIANLCGNDKLQIKLREEGGIRALLGMVRSRHPDVLAQVARGIANFAKCESRGAAQGYKTGRSLLIDDGALPWIVANANNDASPIRRHIELALCHLAQHEVNAKDLVAGGALWELVRISRECSREDIRNLAQRTLNASNTFQTELKRLQLVY</sequence>
<dbReference type="PANTHER" id="PTHR47970">
    <property type="entry name" value="KINESIN-LIKE PROTEIN KIF11"/>
    <property type="match status" value="1"/>
</dbReference>
<keyword evidence="6 13" id="KW-0547">Nucleotide-binding</keyword>
<dbReference type="GO" id="GO:0008017">
    <property type="term" value="F:microtubule binding"/>
    <property type="evidence" value="ECO:0007669"/>
    <property type="project" value="InterPro"/>
</dbReference>
<dbReference type="EMBL" id="LVLJ01002136">
    <property type="protein sequence ID" value="OAE26662.1"/>
    <property type="molecule type" value="Genomic_DNA"/>
</dbReference>
<dbReference type="InterPro" id="IPR016024">
    <property type="entry name" value="ARM-type_fold"/>
</dbReference>
<evidence type="ECO:0000256" key="5">
    <source>
        <dbReference type="ARBA" id="ARBA00022737"/>
    </source>
</evidence>
<dbReference type="InterPro" id="IPR027417">
    <property type="entry name" value="P-loop_NTPase"/>
</dbReference>
<comment type="caution">
    <text evidence="17">The sequence shown here is derived from an EMBL/GenBank/DDBJ whole genome shotgun (WGS) entry which is preliminary data.</text>
</comment>
<dbReference type="InterPro" id="IPR011989">
    <property type="entry name" value="ARM-like"/>
</dbReference>
<evidence type="ECO:0000256" key="3">
    <source>
        <dbReference type="ARBA" id="ARBA00022490"/>
    </source>
</evidence>
<evidence type="ECO:0000256" key="8">
    <source>
        <dbReference type="ARBA" id="ARBA00023054"/>
    </source>
</evidence>
<evidence type="ECO:0000256" key="10">
    <source>
        <dbReference type="ARBA" id="ARBA00023212"/>
    </source>
</evidence>
<dbReference type="InterPro" id="IPR001752">
    <property type="entry name" value="Kinesin_motor_dom"/>
</dbReference>
<evidence type="ECO:0000256" key="13">
    <source>
        <dbReference type="PROSITE-ProRule" id="PRU00283"/>
    </source>
</evidence>
<feature type="repeat" description="ARM" evidence="12">
    <location>
        <begin position="823"/>
        <end position="866"/>
    </location>
</feature>
<dbReference type="PRINTS" id="PR00380">
    <property type="entry name" value="KINESINHEAVY"/>
</dbReference>
<dbReference type="FunFam" id="1.25.10.10:FF:000357">
    <property type="entry name" value="Kinesin-like protein"/>
    <property type="match status" value="1"/>
</dbReference>
<evidence type="ECO:0000313" key="17">
    <source>
        <dbReference type="EMBL" id="OAE26662.1"/>
    </source>
</evidence>
<feature type="region of interest" description="Disordered" evidence="15">
    <location>
        <begin position="460"/>
        <end position="480"/>
    </location>
</feature>
<dbReference type="PROSITE" id="PS00411">
    <property type="entry name" value="KINESIN_MOTOR_1"/>
    <property type="match status" value="1"/>
</dbReference>
<dbReference type="SMR" id="A0A176W2I2"/>
<evidence type="ECO:0000313" key="18">
    <source>
        <dbReference type="Proteomes" id="UP000077202"/>
    </source>
</evidence>
<protein>
    <recommendedName>
        <fullName evidence="11">Protein ARMADILLO REPEAT KINESIN1</fullName>
    </recommendedName>
</protein>
<feature type="compositionally biased region" description="Low complexity" evidence="15">
    <location>
        <begin position="729"/>
        <end position="740"/>
    </location>
</feature>
<dbReference type="PROSITE" id="PS50067">
    <property type="entry name" value="KINESIN_MOTOR_2"/>
    <property type="match status" value="1"/>
</dbReference>
<dbReference type="GO" id="GO:0072686">
    <property type="term" value="C:mitotic spindle"/>
    <property type="evidence" value="ECO:0007669"/>
    <property type="project" value="TreeGrafter"/>
</dbReference>
<keyword evidence="10" id="KW-0206">Cytoskeleton</keyword>
<reference evidence="17" key="1">
    <citation type="submission" date="2016-03" db="EMBL/GenBank/DDBJ databases">
        <title>Mechanisms controlling the formation of the plant cell surface in tip-growing cells are functionally conserved among land plants.</title>
        <authorList>
            <person name="Honkanen S."/>
            <person name="Jones V.A."/>
            <person name="Morieri G."/>
            <person name="Champion C."/>
            <person name="Hetherington A.J."/>
            <person name="Kelly S."/>
            <person name="Saint-Marcoux D."/>
            <person name="Proust H."/>
            <person name="Prescott H."/>
            <person name="Dolan L."/>
        </authorList>
    </citation>
    <scope>NUCLEOTIDE SEQUENCE [LARGE SCALE GENOMIC DNA]</scope>
    <source>
        <tissue evidence="17">Whole gametophyte</tissue>
    </source>
</reference>
<dbReference type="SMART" id="SM00129">
    <property type="entry name" value="KISc"/>
    <property type="match status" value="1"/>
</dbReference>
<gene>
    <name evidence="17" type="ORF">AXG93_641s1030</name>
</gene>
<evidence type="ECO:0000256" key="12">
    <source>
        <dbReference type="PROSITE-ProRule" id="PRU00259"/>
    </source>
</evidence>
<comment type="subcellular location">
    <subcellularLocation>
        <location evidence="1">Cytoplasm</location>
        <location evidence="1">Cytoskeleton</location>
    </subcellularLocation>
</comment>
<dbReference type="InterPro" id="IPR000225">
    <property type="entry name" value="Armadillo"/>
</dbReference>
<feature type="coiled-coil region" evidence="14">
    <location>
        <begin position="675"/>
        <end position="716"/>
    </location>
</feature>
<evidence type="ECO:0000256" key="4">
    <source>
        <dbReference type="ARBA" id="ARBA00022701"/>
    </source>
</evidence>
<dbReference type="GO" id="GO:0051231">
    <property type="term" value="P:spindle elongation"/>
    <property type="evidence" value="ECO:0007669"/>
    <property type="project" value="TreeGrafter"/>
</dbReference>
<keyword evidence="9 13" id="KW-0505">Motor protein</keyword>
<keyword evidence="5" id="KW-0677">Repeat</keyword>
<evidence type="ECO:0000256" key="15">
    <source>
        <dbReference type="SAM" id="MobiDB-lite"/>
    </source>
</evidence>
<dbReference type="CDD" id="cd00106">
    <property type="entry name" value="KISc"/>
    <property type="match status" value="1"/>
</dbReference>
<keyword evidence="3" id="KW-0963">Cytoplasm</keyword>
<dbReference type="InterPro" id="IPR047149">
    <property type="entry name" value="KIF11-like"/>
</dbReference>
<feature type="compositionally biased region" description="Polar residues" evidence="15">
    <location>
        <begin position="53"/>
        <end position="64"/>
    </location>
</feature>
<dbReference type="PROSITE" id="PS50176">
    <property type="entry name" value="ARM_REPEAT"/>
    <property type="match status" value="2"/>
</dbReference>
<dbReference type="GO" id="GO:0007018">
    <property type="term" value="P:microtubule-based movement"/>
    <property type="evidence" value="ECO:0007669"/>
    <property type="project" value="InterPro"/>
</dbReference>